<comment type="caution">
    <text evidence="2">The sequence shown here is derived from an EMBL/GenBank/DDBJ whole genome shotgun (WGS) entry which is preliminary data.</text>
</comment>
<evidence type="ECO:0000313" key="3">
    <source>
        <dbReference type="Proteomes" id="UP001501116"/>
    </source>
</evidence>
<reference evidence="2 3" key="1">
    <citation type="journal article" date="2019" name="Int. J. Syst. Evol. Microbiol.">
        <title>The Global Catalogue of Microorganisms (GCM) 10K type strain sequencing project: providing services to taxonomists for standard genome sequencing and annotation.</title>
        <authorList>
            <consortium name="The Broad Institute Genomics Platform"/>
            <consortium name="The Broad Institute Genome Sequencing Center for Infectious Disease"/>
            <person name="Wu L."/>
            <person name="Ma J."/>
        </authorList>
    </citation>
    <scope>NUCLEOTIDE SEQUENCE [LARGE SCALE GENOMIC DNA]</scope>
    <source>
        <strain evidence="2 3">JCM 14545</strain>
    </source>
</reference>
<dbReference type="EMBL" id="BAAANN010000038">
    <property type="protein sequence ID" value="GAA1983033.1"/>
    <property type="molecule type" value="Genomic_DNA"/>
</dbReference>
<feature type="domain" description="Transglycosylase SLT" evidence="1">
    <location>
        <begin position="55"/>
        <end position="151"/>
    </location>
</feature>
<dbReference type="InterPro" id="IPR008258">
    <property type="entry name" value="Transglycosylase_SLT_dom_1"/>
</dbReference>
<dbReference type="InterPro" id="IPR023346">
    <property type="entry name" value="Lysozyme-like_dom_sf"/>
</dbReference>
<evidence type="ECO:0000313" key="2">
    <source>
        <dbReference type="EMBL" id="GAA1983033.1"/>
    </source>
</evidence>
<dbReference type="Proteomes" id="UP001501116">
    <property type="component" value="Unassembled WGS sequence"/>
</dbReference>
<sequence length="161" mass="16929">MSLTSKLVWTAVIVGGIVYIGRNTDSTAGAATDTAPIPADYQRHYEAAAGTCPHMDAPLLAAVGKIETNHGRSTLPGVRSGANSAGAAGPMQFLPATFKTMRARHPDIGPDQYDPATAIRAAAHYLCDSGVADGDVRRALLTYNHSSKYASDVQAQARAYR</sequence>
<dbReference type="SUPFAM" id="SSF53955">
    <property type="entry name" value="Lysozyme-like"/>
    <property type="match status" value="1"/>
</dbReference>
<dbReference type="CDD" id="cd13399">
    <property type="entry name" value="Slt35-like"/>
    <property type="match status" value="1"/>
</dbReference>
<dbReference type="Gene3D" id="1.10.530.10">
    <property type="match status" value="1"/>
</dbReference>
<proteinExistence type="predicted"/>
<keyword evidence="3" id="KW-1185">Reference proteome</keyword>
<dbReference type="RefSeq" id="WP_344428965.1">
    <property type="nucleotide sequence ID" value="NZ_BAAANN010000038.1"/>
</dbReference>
<evidence type="ECO:0000259" key="1">
    <source>
        <dbReference type="Pfam" id="PF01464"/>
    </source>
</evidence>
<dbReference type="Pfam" id="PF01464">
    <property type="entry name" value="SLT"/>
    <property type="match status" value="1"/>
</dbReference>
<accession>A0ABN2SA79</accession>
<gene>
    <name evidence="2" type="ORF">GCM10009754_70100</name>
</gene>
<protein>
    <recommendedName>
        <fullName evidence="1">Transglycosylase SLT domain-containing protein</fullName>
    </recommendedName>
</protein>
<organism evidence="2 3">
    <name type="scientific">Amycolatopsis minnesotensis</name>
    <dbReference type="NCBI Taxonomy" id="337894"/>
    <lineage>
        <taxon>Bacteria</taxon>
        <taxon>Bacillati</taxon>
        <taxon>Actinomycetota</taxon>
        <taxon>Actinomycetes</taxon>
        <taxon>Pseudonocardiales</taxon>
        <taxon>Pseudonocardiaceae</taxon>
        <taxon>Amycolatopsis</taxon>
    </lineage>
</organism>
<name>A0ABN2SA79_9PSEU</name>